<sequence length="283" mass="31177">MLTPYTTWKIGGKAKYFTEPTPEELPQVIKWAFTNNIPTYFIGRGSNLLIDDAGLPGLVIVTRNSLTDLQREDDVIIAGSGVFLPHLSQFAAKQGFSGFEFLIGIPGTVGGAIAMNAGLTVFRPREMTSIVKDFDVLNLDGSVETLTMKDIDAQYRQTNLLDGKRLIVEARFILEHSGDPEEIKKNTFAHLAERKRKQPLDKPTAGSTFKSPRGSKSAGWCIEQAGLKGFQIGGARVSPVHANWIENLGNATSHDVRELINHIQDVVREKIGINLETEVCFLP</sequence>
<evidence type="ECO:0000256" key="14">
    <source>
        <dbReference type="ARBA" id="ARBA00023316"/>
    </source>
</evidence>
<feature type="region of interest" description="Disordered" evidence="17">
    <location>
        <begin position="194"/>
        <end position="216"/>
    </location>
</feature>
<evidence type="ECO:0000256" key="2">
    <source>
        <dbReference type="ARBA" id="ARBA00003921"/>
    </source>
</evidence>
<comment type="subcellular location">
    <subcellularLocation>
        <location evidence="3 16">Cytoplasm</location>
    </subcellularLocation>
</comment>
<evidence type="ECO:0000256" key="13">
    <source>
        <dbReference type="ARBA" id="ARBA00023306"/>
    </source>
</evidence>
<keyword evidence="20" id="KW-1185">Reference proteome</keyword>
<keyword evidence="8 16" id="KW-0274">FAD</keyword>
<keyword evidence="13 16" id="KW-0131">Cell cycle</keyword>
<keyword evidence="14 16" id="KW-0961">Cell wall biogenesis/degradation</keyword>
<dbReference type="Gene3D" id="3.30.43.10">
    <property type="entry name" value="Uridine Diphospho-n-acetylenolpyruvylglucosamine Reductase, domain 2"/>
    <property type="match status" value="1"/>
</dbReference>
<comment type="caution">
    <text evidence="19">The sequence shown here is derived from an EMBL/GenBank/DDBJ whole genome shotgun (WGS) entry which is preliminary data.</text>
</comment>
<comment type="pathway">
    <text evidence="4 16">Cell wall biogenesis; peptidoglycan biosynthesis.</text>
</comment>
<evidence type="ECO:0000256" key="17">
    <source>
        <dbReference type="SAM" id="MobiDB-lite"/>
    </source>
</evidence>
<protein>
    <recommendedName>
        <fullName evidence="16">UDP-N-acetylenolpyruvoylglucosamine reductase</fullName>
        <ecNumber evidence="16">1.3.1.98</ecNumber>
    </recommendedName>
    <alternativeName>
        <fullName evidence="16">UDP-N-acetylmuramate dehydrogenase</fullName>
    </alternativeName>
</protein>
<dbReference type="EC" id="1.3.1.98" evidence="16"/>
<dbReference type="SUPFAM" id="SSF56176">
    <property type="entry name" value="FAD-binding/transporter-associated domain-like"/>
    <property type="match status" value="1"/>
</dbReference>
<evidence type="ECO:0000256" key="7">
    <source>
        <dbReference type="ARBA" id="ARBA00022630"/>
    </source>
</evidence>
<dbReference type="PROSITE" id="PS51387">
    <property type="entry name" value="FAD_PCMH"/>
    <property type="match status" value="1"/>
</dbReference>
<dbReference type="SUPFAM" id="SSF56194">
    <property type="entry name" value="Uridine diphospho-N-Acetylenolpyruvylglucosamine reductase, MurB, C-terminal domain"/>
    <property type="match status" value="1"/>
</dbReference>
<evidence type="ECO:0000313" key="19">
    <source>
        <dbReference type="EMBL" id="MBE9221483.1"/>
    </source>
</evidence>
<feature type="active site" evidence="16">
    <location>
        <position position="278"/>
    </location>
</feature>
<evidence type="ECO:0000259" key="18">
    <source>
        <dbReference type="PROSITE" id="PS51387"/>
    </source>
</evidence>
<keyword evidence="11 16" id="KW-0573">Peptidoglycan synthesis</keyword>
<keyword evidence="6 16" id="KW-0132">Cell division</keyword>
<dbReference type="Pfam" id="PF01565">
    <property type="entry name" value="FAD_binding_4"/>
    <property type="match status" value="1"/>
</dbReference>
<dbReference type="NCBIfam" id="TIGR00179">
    <property type="entry name" value="murB"/>
    <property type="match status" value="1"/>
</dbReference>
<name>A0ABR9V0S6_9CHRO</name>
<evidence type="ECO:0000256" key="4">
    <source>
        <dbReference type="ARBA" id="ARBA00004752"/>
    </source>
</evidence>
<reference evidence="19 20" key="1">
    <citation type="submission" date="2020-10" db="EMBL/GenBank/DDBJ databases">
        <authorList>
            <person name="Castelo-Branco R."/>
            <person name="Eusebio N."/>
            <person name="Adriana R."/>
            <person name="Vieira A."/>
            <person name="Brugerolle De Fraissinette N."/>
            <person name="Rezende De Castro R."/>
            <person name="Schneider M.P."/>
            <person name="Vasconcelos V."/>
            <person name="Leao P.N."/>
        </authorList>
    </citation>
    <scope>NUCLEOTIDE SEQUENCE [LARGE SCALE GENOMIC DNA]</scope>
    <source>
        <strain evidence="19 20">LEGE 03274</strain>
    </source>
</reference>
<organism evidence="19 20">
    <name type="scientific">Cyanobacterium stanieri LEGE 03274</name>
    <dbReference type="NCBI Taxonomy" id="1828756"/>
    <lineage>
        <taxon>Bacteria</taxon>
        <taxon>Bacillati</taxon>
        <taxon>Cyanobacteriota</taxon>
        <taxon>Cyanophyceae</taxon>
        <taxon>Oscillatoriophycideae</taxon>
        <taxon>Chroococcales</taxon>
        <taxon>Geminocystaceae</taxon>
        <taxon>Cyanobacterium</taxon>
    </lineage>
</organism>
<dbReference type="PANTHER" id="PTHR21071">
    <property type="entry name" value="UDP-N-ACETYLENOLPYRUVOYLGLUCOSAMINE REDUCTASE"/>
    <property type="match status" value="1"/>
</dbReference>
<dbReference type="EMBL" id="JADEWC010000003">
    <property type="protein sequence ID" value="MBE9221483.1"/>
    <property type="molecule type" value="Genomic_DNA"/>
</dbReference>
<dbReference type="HAMAP" id="MF_00037">
    <property type="entry name" value="MurB"/>
    <property type="match status" value="1"/>
</dbReference>
<dbReference type="Gene3D" id="3.90.78.10">
    <property type="entry name" value="UDP-N-acetylenolpyruvoylglucosamine reductase, C-terminal domain"/>
    <property type="match status" value="1"/>
</dbReference>
<dbReference type="InterPro" id="IPR016169">
    <property type="entry name" value="FAD-bd_PCMH_sub2"/>
</dbReference>
<dbReference type="Gene3D" id="3.30.465.10">
    <property type="match status" value="1"/>
</dbReference>
<evidence type="ECO:0000256" key="12">
    <source>
        <dbReference type="ARBA" id="ARBA00023002"/>
    </source>
</evidence>
<feature type="active site" description="Proton donor" evidence="16">
    <location>
        <position position="207"/>
    </location>
</feature>
<comment type="catalytic activity">
    <reaction evidence="15 16">
        <text>UDP-N-acetyl-alpha-D-muramate + NADP(+) = UDP-N-acetyl-3-O-(1-carboxyvinyl)-alpha-D-glucosamine + NADPH + H(+)</text>
        <dbReference type="Rhea" id="RHEA:12248"/>
        <dbReference type="ChEBI" id="CHEBI:15378"/>
        <dbReference type="ChEBI" id="CHEBI:57783"/>
        <dbReference type="ChEBI" id="CHEBI:58349"/>
        <dbReference type="ChEBI" id="CHEBI:68483"/>
        <dbReference type="ChEBI" id="CHEBI:70757"/>
        <dbReference type="EC" id="1.3.1.98"/>
    </reaction>
</comment>
<dbReference type="InterPro" id="IPR006094">
    <property type="entry name" value="Oxid_FAD_bind_N"/>
</dbReference>
<evidence type="ECO:0000256" key="8">
    <source>
        <dbReference type="ARBA" id="ARBA00022827"/>
    </source>
</evidence>
<keyword evidence="7 16" id="KW-0285">Flavoprotein</keyword>
<dbReference type="InterPro" id="IPR003170">
    <property type="entry name" value="MurB"/>
</dbReference>
<dbReference type="InterPro" id="IPR011601">
    <property type="entry name" value="MurB_C"/>
</dbReference>
<feature type="active site" evidence="16">
    <location>
        <position position="156"/>
    </location>
</feature>
<evidence type="ECO:0000256" key="3">
    <source>
        <dbReference type="ARBA" id="ARBA00004496"/>
    </source>
</evidence>
<proteinExistence type="inferred from homology"/>
<dbReference type="NCBIfam" id="NF010480">
    <property type="entry name" value="PRK13905.1"/>
    <property type="match status" value="1"/>
</dbReference>
<gene>
    <name evidence="16 19" type="primary">murB</name>
    <name evidence="19" type="ORF">IQ215_02120</name>
</gene>
<keyword evidence="12 16" id="KW-0560">Oxidoreductase</keyword>
<comment type="similarity">
    <text evidence="16">Belongs to the MurB family.</text>
</comment>
<evidence type="ECO:0000256" key="11">
    <source>
        <dbReference type="ARBA" id="ARBA00022984"/>
    </source>
</evidence>
<evidence type="ECO:0000256" key="16">
    <source>
        <dbReference type="HAMAP-Rule" id="MF_00037"/>
    </source>
</evidence>
<dbReference type="Pfam" id="PF02873">
    <property type="entry name" value="MurB_C"/>
    <property type="match status" value="1"/>
</dbReference>
<keyword evidence="9 16" id="KW-0521">NADP</keyword>
<keyword evidence="5 16" id="KW-0963">Cytoplasm</keyword>
<comment type="cofactor">
    <cofactor evidence="1 16">
        <name>FAD</name>
        <dbReference type="ChEBI" id="CHEBI:57692"/>
    </cofactor>
</comment>
<dbReference type="InterPro" id="IPR036318">
    <property type="entry name" value="FAD-bd_PCMH-like_sf"/>
</dbReference>
<evidence type="ECO:0000256" key="9">
    <source>
        <dbReference type="ARBA" id="ARBA00022857"/>
    </source>
</evidence>
<evidence type="ECO:0000256" key="1">
    <source>
        <dbReference type="ARBA" id="ARBA00001974"/>
    </source>
</evidence>
<dbReference type="Proteomes" id="UP000654604">
    <property type="component" value="Unassembled WGS sequence"/>
</dbReference>
<evidence type="ECO:0000256" key="15">
    <source>
        <dbReference type="ARBA" id="ARBA00048914"/>
    </source>
</evidence>
<accession>A0ABR9V0S6</accession>
<evidence type="ECO:0000313" key="20">
    <source>
        <dbReference type="Proteomes" id="UP000654604"/>
    </source>
</evidence>
<evidence type="ECO:0000256" key="5">
    <source>
        <dbReference type="ARBA" id="ARBA00022490"/>
    </source>
</evidence>
<feature type="domain" description="FAD-binding PCMH-type" evidence="18">
    <location>
        <begin position="9"/>
        <end position="177"/>
    </location>
</feature>
<evidence type="ECO:0000256" key="10">
    <source>
        <dbReference type="ARBA" id="ARBA00022960"/>
    </source>
</evidence>
<dbReference type="InterPro" id="IPR016167">
    <property type="entry name" value="FAD-bd_PCMH_sub1"/>
</dbReference>
<keyword evidence="10 16" id="KW-0133">Cell shape</keyword>
<dbReference type="InterPro" id="IPR016166">
    <property type="entry name" value="FAD-bd_PCMH"/>
</dbReference>
<dbReference type="InterPro" id="IPR036635">
    <property type="entry name" value="MurB_C_sf"/>
</dbReference>
<evidence type="ECO:0000256" key="6">
    <source>
        <dbReference type="ARBA" id="ARBA00022618"/>
    </source>
</evidence>
<dbReference type="GO" id="GO:0008762">
    <property type="term" value="F:UDP-N-acetylmuramate dehydrogenase activity"/>
    <property type="evidence" value="ECO:0007669"/>
    <property type="project" value="UniProtKB-EC"/>
</dbReference>
<comment type="function">
    <text evidence="2 16">Cell wall formation.</text>
</comment>
<dbReference type="PANTHER" id="PTHR21071:SF4">
    <property type="entry name" value="UDP-N-ACETYLENOLPYRUVOYLGLUCOSAMINE REDUCTASE"/>
    <property type="match status" value="1"/>
</dbReference>